<feature type="compositionally biased region" description="Basic and acidic residues" evidence="1">
    <location>
        <begin position="10"/>
        <end position="26"/>
    </location>
</feature>
<dbReference type="EMBL" id="JAWZYT010005587">
    <property type="protein sequence ID" value="KAK4290164.1"/>
    <property type="molecule type" value="Genomic_DNA"/>
</dbReference>
<feature type="compositionally biased region" description="Acidic residues" evidence="1">
    <location>
        <begin position="94"/>
        <end position="113"/>
    </location>
</feature>
<evidence type="ECO:0000313" key="2">
    <source>
        <dbReference type="EMBL" id="KAK4290164.1"/>
    </source>
</evidence>
<organism evidence="2 3">
    <name type="scientific">Petrolisthes manimaculis</name>
    <dbReference type="NCBI Taxonomy" id="1843537"/>
    <lineage>
        <taxon>Eukaryota</taxon>
        <taxon>Metazoa</taxon>
        <taxon>Ecdysozoa</taxon>
        <taxon>Arthropoda</taxon>
        <taxon>Crustacea</taxon>
        <taxon>Multicrustacea</taxon>
        <taxon>Malacostraca</taxon>
        <taxon>Eumalacostraca</taxon>
        <taxon>Eucarida</taxon>
        <taxon>Decapoda</taxon>
        <taxon>Pleocyemata</taxon>
        <taxon>Anomura</taxon>
        <taxon>Galatheoidea</taxon>
        <taxon>Porcellanidae</taxon>
        <taxon>Petrolisthes</taxon>
    </lineage>
</organism>
<keyword evidence="3" id="KW-1185">Reference proteome</keyword>
<evidence type="ECO:0000256" key="1">
    <source>
        <dbReference type="SAM" id="MobiDB-lite"/>
    </source>
</evidence>
<feature type="region of interest" description="Disordered" evidence="1">
    <location>
        <begin position="55"/>
        <end position="126"/>
    </location>
</feature>
<sequence>MEEEGQEGEEDKREEDAKIRKKEENVISRFLFNSGGGQYCLKTGGGVYLQLGRGFGARRQGGAGRCETDGRPRTKETEGGDAQLDFDRLNADSQELEEEEEEEEEEEDEDEEEQLVKDEHEDEDRR</sequence>
<evidence type="ECO:0000313" key="3">
    <source>
        <dbReference type="Proteomes" id="UP001292094"/>
    </source>
</evidence>
<reference evidence="2" key="1">
    <citation type="submission" date="2023-11" db="EMBL/GenBank/DDBJ databases">
        <title>Genome assemblies of two species of porcelain crab, Petrolisthes cinctipes and Petrolisthes manimaculis (Anomura: Porcellanidae).</title>
        <authorList>
            <person name="Angst P."/>
        </authorList>
    </citation>
    <scope>NUCLEOTIDE SEQUENCE</scope>
    <source>
        <strain evidence="2">PB745_02</strain>
        <tissue evidence="2">Gill</tissue>
    </source>
</reference>
<dbReference type="AlphaFoldDB" id="A0AAE1TNY1"/>
<gene>
    <name evidence="2" type="ORF">Pmani_036928</name>
</gene>
<feature type="region of interest" description="Disordered" evidence="1">
    <location>
        <begin position="1"/>
        <end position="26"/>
    </location>
</feature>
<feature type="compositionally biased region" description="Basic and acidic residues" evidence="1">
    <location>
        <begin position="66"/>
        <end position="78"/>
    </location>
</feature>
<feature type="compositionally biased region" description="Gly residues" evidence="1">
    <location>
        <begin position="55"/>
        <end position="64"/>
    </location>
</feature>
<name>A0AAE1TNY1_9EUCA</name>
<feature type="compositionally biased region" description="Basic and acidic residues" evidence="1">
    <location>
        <begin position="114"/>
        <end position="126"/>
    </location>
</feature>
<proteinExistence type="predicted"/>
<comment type="caution">
    <text evidence="2">The sequence shown here is derived from an EMBL/GenBank/DDBJ whole genome shotgun (WGS) entry which is preliminary data.</text>
</comment>
<dbReference type="Proteomes" id="UP001292094">
    <property type="component" value="Unassembled WGS sequence"/>
</dbReference>
<accession>A0AAE1TNY1</accession>
<protein>
    <submittedName>
        <fullName evidence="2">Uncharacterized protein</fullName>
    </submittedName>
</protein>